<sequence length="269" mass="29814">MEADELLMQRQRLLEAGRRPRLLFSRSLSDSGGSDWGSSSDEFLSNYLSSILQPEIQKGNVVATNSGSFGRLNPKKADVNVVKTSFKRIAGNCATSGALMESQRDEKFLKRNASELGYIESTPDPQDDRYLFCYEYNKFYLEPCSTHPIMWIRSAALLGCDAVKSGKINDCSCGKDEINHAKRSAPEPSMHVGRSSIRGAGLGAWAEMEIPIGSVLWPYVGEIAPLEGLSDKELKMNIKPGYELLTYYGDKVRGNSFTFPTISMLISEN</sequence>
<dbReference type="Proteomes" id="UP000282613">
    <property type="component" value="Unassembled WGS sequence"/>
</dbReference>
<evidence type="ECO:0000313" key="1">
    <source>
        <dbReference type="EMBL" id="VDK32498.1"/>
    </source>
</evidence>
<dbReference type="SUPFAM" id="SSF82199">
    <property type="entry name" value="SET domain"/>
    <property type="match status" value="1"/>
</dbReference>
<proteinExistence type="predicted"/>
<keyword evidence="2" id="KW-1185">Reference proteome</keyword>
<gene>
    <name evidence="1" type="ORF">TASK_LOCUS3880</name>
</gene>
<accession>A0A0R3W264</accession>
<dbReference type="STRING" id="60517.A0A0R3W264"/>
<organism evidence="3">
    <name type="scientific">Taenia asiatica</name>
    <name type="common">Asian tapeworm</name>
    <dbReference type="NCBI Taxonomy" id="60517"/>
    <lineage>
        <taxon>Eukaryota</taxon>
        <taxon>Metazoa</taxon>
        <taxon>Spiralia</taxon>
        <taxon>Lophotrochozoa</taxon>
        <taxon>Platyhelminthes</taxon>
        <taxon>Cestoda</taxon>
        <taxon>Eucestoda</taxon>
        <taxon>Cyclophyllidea</taxon>
        <taxon>Taeniidae</taxon>
        <taxon>Taenia</taxon>
    </lineage>
</organism>
<dbReference type="EMBL" id="UYRS01018317">
    <property type="protein sequence ID" value="VDK32498.1"/>
    <property type="molecule type" value="Genomic_DNA"/>
</dbReference>
<name>A0A0R3W264_TAEAS</name>
<dbReference type="Gene3D" id="2.170.270.10">
    <property type="entry name" value="SET domain"/>
    <property type="match status" value="1"/>
</dbReference>
<evidence type="ECO:0000313" key="3">
    <source>
        <dbReference type="WBParaSite" id="TASK_0000387901-mRNA-1"/>
    </source>
</evidence>
<reference evidence="3" key="1">
    <citation type="submission" date="2017-02" db="UniProtKB">
        <authorList>
            <consortium name="WormBaseParasite"/>
        </authorList>
    </citation>
    <scope>IDENTIFICATION</scope>
</reference>
<reference evidence="1 2" key="2">
    <citation type="submission" date="2018-11" db="EMBL/GenBank/DDBJ databases">
        <authorList>
            <consortium name="Pathogen Informatics"/>
        </authorList>
    </citation>
    <scope>NUCLEOTIDE SEQUENCE [LARGE SCALE GENOMIC DNA]</scope>
</reference>
<dbReference type="WBParaSite" id="TASK_0000387901-mRNA-1">
    <property type="protein sequence ID" value="TASK_0000387901-mRNA-1"/>
    <property type="gene ID" value="TASK_0000387901"/>
</dbReference>
<dbReference type="AlphaFoldDB" id="A0A0R3W264"/>
<evidence type="ECO:0000313" key="2">
    <source>
        <dbReference type="Proteomes" id="UP000282613"/>
    </source>
</evidence>
<dbReference type="InterPro" id="IPR046341">
    <property type="entry name" value="SET_dom_sf"/>
</dbReference>
<dbReference type="OrthoDB" id="9439254at2759"/>
<protein>
    <submittedName>
        <fullName evidence="3">SET domain-containing protein</fullName>
    </submittedName>
</protein>